<feature type="transmembrane region" description="Helical" evidence="1">
    <location>
        <begin position="41"/>
        <end position="66"/>
    </location>
</feature>
<evidence type="ECO:0000313" key="2">
    <source>
        <dbReference type="EMBL" id="EDP94766.1"/>
    </source>
</evidence>
<dbReference type="HOGENOM" id="CLU_153095_2_0_10"/>
<sequence length="129" mass="14613">MESTTSHIESIYQKAKAYTETSIELYKLNAIDKTADVISSLVLWIALGTIFVVFLLFVNIGISLYVGGLLGASYIGFLIVSSFYLLIGLFLYIFNKKLITKPVTDLVIYKLMREKKEDILISKMQEDNE</sequence>
<comment type="caution">
    <text evidence="2">The sequence shown here is derived from an EMBL/GenBank/DDBJ whole genome shotgun (WGS) entry which is preliminary data.</text>
</comment>
<reference evidence="2 3" key="1">
    <citation type="journal article" date="2011" name="J. Bacteriol.">
        <title>Genome sequence of the algicidal bacterium Kordia algicida OT-1.</title>
        <authorList>
            <person name="Lee H.S."/>
            <person name="Kang S.G."/>
            <person name="Kwon K.K."/>
            <person name="Lee J.H."/>
            <person name="Kim S.J."/>
        </authorList>
    </citation>
    <scope>NUCLEOTIDE SEQUENCE [LARGE SCALE GENOMIC DNA]</scope>
    <source>
        <strain evidence="2 3">OT-1</strain>
    </source>
</reference>
<organism evidence="2 3">
    <name type="scientific">Kordia algicida OT-1</name>
    <dbReference type="NCBI Taxonomy" id="391587"/>
    <lineage>
        <taxon>Bacteria</taxon>
        <taxon>Pseudomonadati</taxon>
        <taxon>Bacteroidota</taxon>
        <taxon>Flavobacteriia</taxon>
        <taxon>Flavobacteriales</taxon>
        <taxon>Flavobacteriaceae</taxon>
        <taxon>Kordia</taxon>
    </lineage>
</organism>
<dbReference type="eggNOG" id="ENOG5033623">
    <property type="taxonomic scope" value="Bacteria"/>
</dbReference>
<keyword evidence="1" id="KW-1133">Transmembrane helix</keyword>
<evidence type="ECO:0000256" key="1">
    <source>
        <dbReference type="SAM" id="Phobius"/>
    </source>
</evidence>
<accession>A9E8C8</accession>
<dbReference type="Proteomes" id="UP000002945">
    <property type="component" value="Unassembled WGS sequence"/>
</dbReference>
<proteinExistence type="predicted"/>
<keyword evidence="3" id="KW-1185">Reference proteome</keyword>
<dbReference type="OrthoDB" id="678770at2"/>
<name>A9E8C8_9FLAO</name>
<dbReference type="EMBL" id="ABIB01000013">
    <property type="protein sequence ID" value="EDP94766.1"/>
    <property type="molecule type" value="Genomic_DNA"/>
</dbReference>
<dbReference type="AlphaFoldDB" id="A9E8C8"/>
<protein>
    <submittedName>
        <fullName evidence="2">Uncharacterized protein</fullName>
    </submittedName>
</protein>
<dbReference type="RefSeq" id="WP_007092782.1">
    <property type="nucleotide sequence ID" value="NZ_CP142125.1"/>
</dbReference>
<dbReference type="STRING" id="391587.KAOT1_01030"/>
<keyword evidence="1" id="KW-0812">Transmembrane</keyword>
<feature type="transmembrane region" description="Helical" evidence="1">
    <location>
        <begin position="72"/>
        <end position="94"/>
    </location>
</feature>
<evidence type="ECO:0000313" key="3">
    <source>
        <dbReference type="Proteomes" id="UP000002945"/>
    </source>
</evidence>
<keyword evidence="1" id="KW-0472">Membrane</keyword>
<gene>
    <name evidence="2" type="ORF">KAOT1_01030</name>
</gene>